<dbReference type="PANTHER" id="PTHR21310:SF58">
    <property type="entry name" value="AMINOGLYCOSIDE PHOSPHOTRANSFERASE DOMAIN-CONTAINING PROTEIN"/>
    <property type="match status" value="1"/>
</dbReference>
<dbReference type="VEuPathDB" id="FungiDB:SAPIO_CDS2421"/>
<dbReference type="RefSeq" id="XP_016644823.1">
    <property type="nucleotide sequence ID" value="XM_016785447.1"/>
</dbReference>
<dbReference type="Pfam" id="PF01636">
    <property type="entry name" value="APH"/>
    <property type="match status" value="1"/>
</dbReference>
<evidence type="ECO:0000313" key="4">
    <source>
        <dbReference type="Proteomes" id="UP000028545"/>
    </source>
</evidence>
<keyword evidence="4" id="KW-1185">Reference proteome</keyword>
<gene>
    <name evidence="3" type="ORF">SAPIO_CDS2421</name>
</gene>
<dbReference type="Gene3D" id="3.90.1200.10">
    <property type="match status" value="1"/>
</dbReference>
<evidence type="ECO:0000259" key="2">
    <source>
        <dbReference type="Pfam" id="PF01636"/>
    </source>
</evidence>
<evidence type="ECO:0000313" key="3">
    <source>
        <dbReference type="EMBL" id="KEZ45024.1"/>
    </source>
</evidence>
<dbReference type="PANTHER" id="PTHR21310">
    <property type="entry name" value="AMINOGLYCOSIDE PHOSPHOTRANSFERASE-RELATED-RELATED"/>
    <property type="match status" value="1"/>
</dbReference>
<dbReference type="EMBL" id="JOWA01000086">
    <property type="protein sequence ID" value="KEZ45024.1"/>
    <property type="molecule type" value="Genomic_DNA"/>
</dbReference>
<name>A0A084GCG2_PSEDA</name>
<dbReference type="KEGG" id="sapo:SAPIO_CDS2421"/>
<dbReference type="InterPro" id="IPR011009">
    <property type="entry name" value="Kinase-like_dom_sf"/>
</dbReference>
<feature type="domain" description="Aminoglycoside phosphotransferase" evidence="2">
    <location>
        <begin position="164"/>
        <end position="358"/>
    </location>
</feature>
<protein>
    <recommendedName>
        <fullName evidence="2">Aminoglycoside phosphotransferase domain-containing protein</fullName>
    </recommendedName>
</protein>
<proteinExistence type="predicted"/>
<dbReference type="AlphaFoldDB" id="A0A084GCG2"/>
<dbReference type="CDD" id="cd05120">
    <property type="entry name" value="APH_ChoK_like"/>
    <property type="match status" value="1"/>
</dbReference>
<evidence type="ECO:0000256" key="1">
    <source>
        <dbReference type="SAM" id="MobiDB-lite"/>
    </source>
</evidence>
<accession>A0A084GCG2</accession>
<dbReference type="GeneID" id="27721493"/>
<reference evidence="3 4" key="1">
    <citation type="journal article" date="2014" name="Genome Announc.">
        <title>Draft genome sequence of the pathogenic fungus Scedosporium apiospermum.</title>
        <authorList>
            <person name="Vandeputte P."/>
            <person name="Ghamrawi S."/>
            <person name="Rechenmann M."/>
            <person name="Iltis A."/>
            <person name="Giraud S."/>
            <person name="Fleury M."/>
            <person name="Thornton C."/>
            <person name="Delhaes L."/>
            <person name="Meyer W."/>
            <person name="Papon N."/>
            <person name="Bouchara J.P."/>
        </authorList>
    </citation>
    <scope>NUCLEOTIDE SEQUENCE [LARGE SCALE GENOMIC DNA]</scope>
    <source>
        <strain evidence="3 4">IHEM 14462</strain>
    </source>
</reference>
<dbReference type="Proteomes" id="UP000028545">
    <property type="component" value="Unassembled WGS sequence"/>
</dbReference>
<dbReference type="OMA" id="RIRDWAP"/>
<feature type="region of interest" description="Disordered" evidence="1">
    <location>
        <begin position="67"/>
        <end position="95"/>
    </location>
</feature>
<dbReference type="OrthoDB" id="3250044at2759"/>
<comment type="caution">
    <text evidence="3">The sequence shown here is derived from an EMBL/GenBank/DDBJ whole genome shotgun (WGS) entry which is preliminary data.</text>
</comment>
<sequence>MVEYEVHHVSLGPEEPINLEGSYPLLGDHSRSGLAKVDPRFVDTHARLSRSMRLIELAGKIAPEILSKSPEQPDDSLPQAPPREQRRSLSPGLQPEKNRRFSVANVLGSCLLPLWLVFPNKVRAIVYNALRNLGKYLYGRSDSLTVQRLPFGLYLKYHGDLPLYDNERKALQTVRQHTTIPVPAPLDVVEVTPEDPNDRYSFSNGYMLITRVPGIPLSSCQDILSDQDFEHIGYQMKDYLSQLRDIPKTVNPGMAICNTLGEACRDARVCGDAPVGPFADEAAFSQVLRFSDDPSRRGHRIFFTHADLNPRNILVDRVVRRDGRPGWQISGIVDWEMAGYYPEYWDYTKALFEGFRWGNRYTNWVTAVFSAFGDYSRELDVERRSWESGDGV</sequence>
<dbReference type="InterPro" id="IPR051678">
    <property type="entry name" value="AGP_Transferase"/>
</dbReference>
<dbReference type="HOGENOM" id="CLU_021768_1_2_1"/>
<dbReference type="SUPFAM" id="SSF56112">
    <property type="entry name" value="Protein kinase-like (PK-like)"/>
    <property type="match status" value="1"/>
</dbReference>
<organism evidence="3 4">
    <name type="scientific">Pseudallescheria apiosperma</name>
    <name type="common">Scedosporium apiospermum</name>
    <dbReference type="NCBI Taxonomy" id="563466"/>
    <lineage>
        <taxon>Eukaryota</taxon>
        <taxon>Fungi</taxon>
        <taxon>Dikarya</taxon>
        <taxon>Ascomycota</taxon>
        <taxon>Pezizomycotina</taxon>
        <taxon>Sordariomycetes</taxon>
        <taxon>Hypocreomycetidae</taxon>
        <taxon>Microascales</taxon>
        <taxon>Microascaceae</taxon>
        <taxon>Scedosporium</taxon>
    </lineage>
</organism>
<dbReference type="InterPro" id="IPR002575">
    <property type="entry name" value="Aminoglycoside_PTrfase"/>
</dbReference>